<dbReference type="Proteomes" id="UP000187166">
    <property type="component" value="Unassembled WGS sequence"/>
</dbReference>
<sequence>MKKGLIILLVCLSFFAGFFTNKTIAKEDQGLTKTQMEKLLNRKISEDEWKEMTRDGDLKMIGGADGPTQIFTNSDK</sequence>
<reference evidence="1 2" key="1">
    <citation type="journal article" date="2016" name="Appl. Environ. Microbiol.">
        <title>Function and Phylogeny of Bacterial Butyryl Coenzyme A:Acetate Transferases and Their Diversity in the Proximal Colon of Swine.</title>
        <authorList>
            <person name="Trachsel J."/>
            <person name="Bayles D.O."/>
            <person name="Looft T."/>
            <person name="Levine U.Y."/>
            <person name="Allen H.K."/>
        </authorList>
    </citation>
    <scope>NUCLEOTIDE SEQUENCE [LARGE SCALE GENOMIC DNA]</scope>
    <source>
        <strain evidence="1 2">35-6-1</strain>
    </source>
</reference>
<gene>
    <name evidence="1" type="ORF">BIV18_05680</name>
</gene>
<accession>A0A1U7M057</accession>
<accession>A0A848RCX6</accession>
<proteinExistence type="predicted"/>
<protein>
    <submittedName>
        <fullName evidence="1">Uncharacterized protein</fullName>
    </submittedName>
</protein>
<dbReference type="AlphaFoldDB" id="A0A1U7M057"/>
<dbReference type="RefSeq" id="WP_075659680.1">
    <property type="nucleotide sequence ID" value="NZ_JABDSR010000010.1"/>
</dbReference>
<name>A0A1U7M057_9FIRM</name>
<dbReference type="EMBL" id="MJIH01000001">
    <property type="protein sequence ID" value="OLR65039.1"/>
    <property type="molecule type" value="Genomic_DNA"/>
</dbReference>
<organism evidence="1 2">
    <name type="scientific">Peptoniphilus porci</name>
    <dbReference type="NCBI Taxonomy" id="2652280"/>
    <lineage>
        <taxon>Bacteria</taxon>
        <taxon>Bacillati</taxon>
        <taxon>Bacillota</taxon>
        <taxon>Tissierellia</taxon>
        <taxon>Tissierellales</taxon>
        <taxon>Peptoniphilaceae</taxon>
        <taxon>Peptoniphilus</taxon>
    </lineage>
</organism>
<comment type="caution">
    <text evidence="1">The sequence shown here is derived from an EMBL/GenBank/DDBJ whole genome shotgun (WGS) entry which is preliminary data.</text>
</comment>
<keyword evidence="2" id="KW-1185">Reference proteome</keyword>
<evidence type="ECO:0000313" key="1">
    <source>
        <dbReference type="EMBL" id="OLR65039.1"/>
    </source>
</evidence>
<evidence type="ECO:0000313" key="2">
    <source>
        <dbReference type="Proteomes" id="UP000187166"/>
    </source>
</evidence>